<evidence type="ECO:0000256" key="2">
    <source>
        <dbReference type="SAM" id="Phobius"/>
    </source>
</evidence>
<keyword evidence="2" id="KW-0472">Membrane</keyword>
<feature type="region of interest" description="Disordered" evidence="1">
    <location>
        <begin position="82"/>
        <end position="101"/>
    </location>
</feature>
<gene>
    <name evidence="3" type="ORF">GNLVRS02_ARAD1D20702g</name>
</gene>
<sequence length="101" mass="10674">MASIRSAAAMGGGIGAIVGTVLCSKARNYQYFGETCLLALIPIFLLYCPVGLVAGFFMTEGQLDASIAMAVRIMGPTRPLSTMEPKPAVFKKRGPAPKVHK</sequence>
<keyword evidence="2" id="KW-1133">Transmembrane helix</keyword>
<feature type="transmembrane region" description="Helical" evidence="2">
    <location>
        <begin position="39"/>
        <end position="59"/>
    </location>
</feature>
<evidence type="ECO:0000313" key="3">
    <source>
        <dbReference type="EMBL" id="CDP37842.1"/>
    </source>
</evidence>
<accession>A0A060TG65</accession>
<dbReference type="EMBL" id="HG937694">
    <property type="protein sequence ID" value="CDP37842.1"/>
    <property type="molecule type" value="Genomic_DNA"/>
</dbReference>
<evidence type="ECO:0000256" key="1">
    <source>
        <dbReference type="SAM" id="MobiDB-lite"/>
    </source>
</evidence>
<protein>
    <submittedName>
        <fullName evidence="3">ARAD1D20702p</fullName>
    </submittedName>
</protein>
<dbReference type="AlphaFoldDB" id="A0A060TG65"/>
<organism evidence="3">
    <name type="scientific">Blastobotrys adeninivorans</name>
    <name type="common">Yeast</name>
    <name type="synonym">Arxula adeninivorans</name>
    <dbReference type="NCBI Taxonomy" id="409370"/>
    <lineage>
        <taxon>Eukaryota</taxon>
        <taxon>Fungi</taxon>
        <taxon>Dikarya</taxon>
        <taxon>Ascomycota</taxon>
        <taxon>Saccharomycotina</taxon>
        <taxon>Dipodascomycetes</taxon>
        <taxon>Dipodascales</taxon>
        <taxon>Trichomonascaceae</taxon>
        <taxon>Blastobotrys</taxon>
    </lineage>
</organism>
<reference evidence="3" key="1">
    <citation type="submission" date="2014-02" db="EMBL/GenBank/DDBJ databases">
        <authorList>
            <person name="Genoscope - CEA"/>
        </authorList>
    </citation>
    <scope>NUCLEOTIDE SEQUENCE</scope>
    <source>
        <strain evidence="3">LS3</strain>
    </source>
</reference>
<reference evidence="3" key="2">
    <citation type="submission" date="2014-06" db="EMBL/GenBank/DDBJ databases">
        <title>The complete genome of Blastobotrys (Arxula) adeninivorans LS3 - a yeast of biotechnological interest.</title>
        <authorList>
            <person name="Kunze G."/>
            <person name="Gaillardin C."/>
            <person name="Czernicka M."/>
            <person name="Durrens P."/>
            <person name="Martin T."/>
            <person name="Boer E."/>
            <person name="Gabaldon T."/>
            <person name="Cruz J."/>
            <person name="Talla E."/>
            <person name="Marck C."/>
            <person name="Goffeau A."/>
            <person name="Barbe V."/>
            <person name="Baret P."/>
            <person name="Baronian K."/>
            <person name="Beier S."/>
            <person name="Bleykasten C."/>
            <person name="Bode R."/>
            <person name="Casaregola S."/>
            <person name="Despons L."/>
            <person name="Fairhead C."/>
            <person name="Giersberg M."/>
            <person name="Gierski P."/>
            <person name="Hahnel U."/>
            <person name="Hartmann A."/>
            <person name="Jankowska D."/>
            <person name="Jubin C."/>
            <person name="Jung P."/>
            <person name="Lafontaine I."/>
            <person name="Leh-Louis V."/>
            <person name="Lemaire M."/>
            <person name="Marcet-Houben M."/>
            <person name="Mascher M."/>
            <person name="Morel G."/>
            <person name="Richard G.-F."/>
            <person name="Riechen J."/>
            <person name="Sacerdot C."/>
            <person name="Sarkar A."/>
            <person name="Savel G."/>
            <person name="Schacherer J."/>
            <person name="Sherman D."/>
            <person name="Straub M.-L."/>
            <person name="Stein N."/>
            <person name="Thierry A."/>
            <person name="Trautwein-Schult A."/>
            <person name="Westhof E."/>
            <person name="Worch S."/>
            <person name="Dujon B."/>
            <person name="Souciet J.-L."/>
            <person name="Wincker P."/>
            <person name="Scholz U."/>
            <person name="Neuveglise N."/>
        </authorList>
    </citation>
    <scope>NUCLEOTIDE SEQUENCE</scope>
    <source>
        <strain evidence="3">LS3</strain>
    </source>
</reference>
<proteinExistence type="predicted"/>
<keyword evidence="2" id="KW-0812">Transmembrane</keyword>
<name>A0A060TG65_BLAAD</name>
<feature type="compositionally biased region" description="Basic residues" evidence="1">
    <location>
        <begin position="89"/>
        <end position="101"/>
    </location>
</feature>